<organism evidence="1 2">
    <name type="scientific">Sedimentitalea todarodis</name>
    <dbReference type="NCBI Taxonomy" id="1631240"/>
    <lineage>
        <taxon>Bacteria</taxon>
        <taxon>Pseudomonadati</taxon>
        <taxon>Pseudomonadota</taxon>
        <taxon>Alphaproteobacteria</taxon>
        <taxon>Rhodobacterales</taxon>
        <taxon>Paracoccaceae</taxon>
        <taxon>Sedimentitalea</taxon>
    </lineage>
</organism>
<dbReference type="EMBL" id="JASMWN010000025">
    <property type="protein sequence ID" value="MDU9006535.1"/>
    <property type="molecule type" value="Genomic_DNA"/>
</dbReference>
<evidence type="ECO:0000313" key="1">
    <source>
        <dbReference type="EMBL" id="MDU9006535.1"/>
    </source>
</evidence>
<dbReference type="Gene3D" id="3.40.50.11660">
    <property type="entry name" value="Glycosyl transferase family 10, C-terminal domain"/>
    <property type="match status" value="1"/>
</dbReference>
<dbReference type="Proteomes" id="UP001255416">
    <property type="component" value="Unassembled WGS sequence"/>
</dbReference>
<keyword evidence="2" id="KW-1185">Reference proteome</keyword>
<comment type="caution">
    <text evidence="1">The sequence shown here is derived from an EMBL/GenBank/DDBJ whole genome shotgun (WGS) entry which is preliminary data.</text>
</comment>
<proteinExistence type="predicted"/>
<reference evidence="2" key="1">
    <citation type="submission" date="2023-05" db="EMBL/GenBank/DDBJ databases">
        <title>Sedimentitalea sp. nov. JM2-8.</title>
        <authorList>
            <person name="Huang J."/>
        </authorList>
    </citation>
    <scope>NUCLEOTIDE SEQUENCE [LARGE SCALE GENOMIC DNA]</scope>
    <source>
        <strain evidence="2">KHS03</strain>
    </source>
</reference>
<dbReference type="RefSeq" id="WP_316781678.1">
    <property type="nucleotide sequence ID" value="NZ_JASMWN010000025.1"/>
</dbReference>
<accession>A0ABU3VKM5</accession>
<evidence type="ECO:0000313" key="2">
    <source>
        <dbReference type="Proteomes" id="UP001255416"/>
    </source>
</evidence>
<evidence type="ECO:0008006" key="3">
    <source>
        <dbReference type="Google" id="ProtNLM"/>
    </source>
</evidence>
<sequence>MIRVFTTGRHAHRSPLRYPALADLFQGEITQVTRPDEADLYVFAHSVDIAEAPHAMVADWRARRRPVVLLSEEPFWDTIWTRRPMERHISLETGFGALPVVQLAHATSAIFRFREIPYYLLTNNRFANAYRWRFARNASRGARYWRRHFAAREEDLTFMFERRPGALHDVKWPAGDIVGLCAWRTTLAERCEGDKVQRLGQSWQGGVSRFDLANWHFDKLMRLDGATGTLAAIENTHQPDYLTEKLFDAFACGARPLYHASPGHRLHQLGLPEGSWLNLHGLTPEQAAGRARQPFAGDAFIEAFHGAQLRLAALFGDAGALVRERRRLRSEVLGAFATLLEVHGDTAPGVCP</sequence>
<name>A0ABU3VKM5_9RHOB</name>
<dbReference type="InterPro" id="IPR038577">
    <property type="entry name" value="GT10-like_C_sf"/>
</dbReference>
<dbReference type="SUPFAM" id="SSF53756">
    <property type="entry name" value="UDP-Glycosyltransferase/glycogen phosphorylase"/>
    <property type="match status" value="1"/>
</dbReference>
<gene>
    <name evidence="1" type="ORF">QO231_22115</name>
</gene>
<protein>
    <recommendedName>
        <fullName evidence="3">Glycosyltransferase family 1 protein</fullName>
    </recommendedName>
</protein>